<dbReference type="SMART" id="SM00242">
    <property type="entry name" value="MYSc"/>
    <property type="match status" value="1"/>
</dbReference>
<dbReference type="Pfam" id="PF00063">
    <property type="entry name" value="Myosin_head"/>
    <property type="match status" value="1"/>
</dbReference>
<dbReference type="PRINTS" id="PR00193">
    <property type="entry name" value="MYOSINHEAVY"/>
</dbReference>
<dbReference type="GO" id="GO:0051015">
    <property type="term" value="F:actin filament binding"/>
    <property type="evidence" value="ECO:0007669"/>
    <property type="project" value="TreeGrafter"/>
</dbReference>
<dbReference type="InterPro" id="IPR027417">
    <property type="entry name" value="P-loop_NTPase"/>
</dbReference>
<sequence length="1064" mass="122549">MAMRPSSPIGATRLVNKQKGEHFRKQESKVQNLDYLGGNTVWVKVDTDELFVESTVKSVEGEQLRVNCKGEELLVNLKDCLNSLPDFDSLKVNDLSKIPHANSAVVLKILRERFNQDVIYTYAGKLLVALNPFKKIPNLYDDNVIETYKKADTTLGFPTDLEPHTYAVGQCAINGLFNDNKNQSCIVSGESGAGKTETAKQLMNFFAYSRTNLNTSTSVQDIILGSNALLESFGNAKTINNNNSSRFGKFLKLNLLPTGGIVGGEMSSYMLEICRVEFQNENERNFHLFYQILKGLKKEELQQYSFMDLKDYNYLNQSNCYEAPGIDDVSDFSNVLVQLKKLFTPERLNNFFEIISGILLCGNVDFVEESRMGVDSAAKLSNPSLFRKLTELLGLDYDLAEKAMIEKVIKIQDNMIESPVTSKVAQVNVRALSKDLYGFLFQYIIQLINQFTAGKSDESNSYDKESYVGILDIYGFEYFKHNTYEQLLINFANEKLQKYFINNVFTSELALYEREKIDATSIVYSDNSLILEIFEKKNCGIFPFLYEQCSMESGTSDAFTRSCNSRIKNENFIPPKGNVNEFTIVHTACKVVYNTEEFITKNKHSLSEVVVSLLLNSTNELLKDMVIHSMALEASMECSPTNQTPGRTSRTTRSSTKLFVGNKFLKSINELVKCLEETNSHFIRCVKTNQVKQPGVFDVKGVYGQLNSLSILEAVQIIHKGYAYKSSFANFINDNQFVYNILIGGKSSDEDDTVTEDREKEKENAVNMLKLLEIPENEYQVGLTMIFLKKNGWMLLEQSHLKFSQLLAPLSKLLNAYYQSYVNRKSYQKKLQMVKRVQSLVRKFSLMGDKYKKLKLVNEFIGFVVVSNWLNFDQRVHTSALIIQSNYRMLVQRRKYLREIEELRLLHKKRVIRKRLGKFKTYVWYSVFCLYLQKVYRIYQLNKAATRIQAMWRMHQCVSNYNHIRYSYLKDYAATVVQKNVRCYLQVKNYEFIRYAIPSVVLIQSYFRGWLVRKFVDSKVNVLKSIRNRLALYSKLYVLQNTIRSILSTHRFKLLKQDLSTLQG</sequence>
<evidence type="ECO:0000256" key="7">
    <source>
        <dbReference type="ARBA" id="ARBA00068456"/>
    </source>
</evidence>
<dbReference type="PROSITE" id="PS50096">
    <property type="entry name" value="IQ"/>
    <property type="match status" value="3"/>
</dbReference>
<organism evidence="10">
    <name type="scientific">Theileria annulata</name>
    <dbReference type="NCBI Taxonomy" id="5874"/>
    <lineage>
        <taxon>Eukaryota</taxon>
        <taxon>Sar</taxon>
        <taxon>Alveolata</taxon>
        <taxon>Apicomplexa</taxon>
        <taxon>Aconoidasida</taxon>
        <taxon>Piroplasmida</taxon>
        <taxon>Theileriidae</taxon>
        <taxon>Theileria</taxon>
    </lineage>
</organism>
<feature type="region of interest" description="Actin-binding" evidence="8">
    <location>
        <begin position="668"/>
        <end position="690"/>
    </location>
</feature>
<evidence type="ECO:0000256" key="4">
    <source>
        <dbReference type="ARBA" id="ARBA00023175"/>
    </source>
</evidence>
<dbReference type="InterPro" id="IPR001609">
    <property type="entry name" value="Myosin_head_motor_dom-like"/>
</dbReference>
<dbReference type="InterPro" id="IPR000048">
    <property type="entry name" value="IQ_motif_EF-hand-BS"/>
</dbReference>
<feature type="binding site" evidence="8">
    <location>
        <begin position="189"/>
        <end position="196"/>
    </location>
    <ligand>
        <name>ATP</name>
        <dbReference type="ChEBI" id="CHEBI:30616"/>
    </ligand>
</feature>
<dbReference type="VEuPathDB" id="PiroplasmaDB:TA16360"/>
<dbReference type="Gene3D" id="1.20.5.4820">
    <property type="match status" value="1"/>
</dbReference>
<keyword evidence="3 8" id="KW-0518">Myosin</keyword>
<dbReference type="EMBL" id="UIVS01000001">
    <property type="protein sequence ID" value="SVP90390.1"/>
    <property type="molecule type" value="Genomic_DNA"/>
</dbReference>
<evidence type="ECO:0000256" key="5">
    <source>
        <dbReference type="ARBA" id="ARBA00023203"/>
    </source>
</evidence>
<dbReference type="Gene3D" id="1.20.120.720">
    <property type="entry name" value="Myosin VI head, motor domain, U50 subdomain"/>
    <property type="match status" value="1"/>
</dbReference>
<keyword evidence="2 8" id="KW-0067">ATP-binding</keyword>
<evidence type="ECO:0000313" key="11">
    <source>
        <dbReference type="EMBL" id="SVP90390.1"/>
    </source>
</evidence>
<evidence type="ECO:0000256" key="3">
    <source>
        <dbReference type="ARBA" id="ARBA00023123"/>
    </source>
</evidence>
<dbReference type="GO" id="GO:0005524">
    <property type="term" value="F:ATP binding"/>
    <property type="evidence" value="ECO:0007669"/>
    <property type="project" value="UniProtKB-UniRule"/>
</dbReference>
<dbReference type="GO" id="GO:0005737">
    <property type="term" value="C:cytoplasm"/>
    <property type="evidence" value="ECO:0007669"/>
    <property type="project" value="TreeGrafter"/>
</dbReference>
<evidence type="ECO:0000313" key="10">
    <source>
        <dbReference type="EMBL" id="SVP89250.1"/>
    </source>
</evidence>
<gene>
    <name evidence="10" type="ORF">TAT_000110300</name>
    <name evidence="11" type="ORF">TAV_000109600</name>
</gene>
<dbReference type="FunFam" id="1.10.10.820:FF:000001">
    <property type="entry name" value="Myosin heavy chain"/>
    <property type="match status" value="1"/>
</dbReference>
<dbReference type="AlphaFoldDB" id="A0A3B0MP12"/>
<keyword evidence="1 8" id="KW-0547">Nucleotide-binding</keyword>
<evidence type="ECO:0000256" key="8">
    <source>
        <dbReference type="PROSITE-ProRule" id="PRU00782"/>
    </source>
</evidence>
<dbReference type="Gene3D" id="1.10.10.820">
    <property type="match status" value="1"/>
</dbReference>
<dbReference type="InterPro" id="IPR036961">
    <property type="entry name" value="Kinesin_motor_dom_sf"/>
</dbReference>
<evidence type="ECO:0000256" key="6">
    <source>
        <dbReference type="ARBA" id="ARBA00056291"/>
    </source>
</evidence>
<dbReference type="GO" id="GO:0000146">
    <property type="term" value="F:microfilament motor activity"/>
    <property type="evidence" value="ECO:0007669"/>
    <property type="project" value="TreeGrafter"/>
</dbReference>
<dbReference type="GO" id="GO:0016459">
    <property type="term" value="C:myosin complex"/>
    <property type="evidence" value="ECO:0007669"/>
    <property type="project" value="UniProtKB-KW"/>
</dbReference>
<comment type="function">
    <text evidence="6">Myosins are actin-based motor molecules with ATPase activity. Unconventional myosins serve in intracellular movements. Their highly divergent tails are presumed to bind to membranous compartments, which would be moved relative to actin filaments.</text>
</comment>
<proteinExistence type="inferred from homology"/>
<feature type="domain" description="Myosin motor" evidence="9">
    <location>
        <begin position="90"/>
        <end position="801"/>
    </location>
</feature>
<dbReference type="Gene3D" id="3.40.850.10">
    <property type="entry name" value="Kinesin motor domain"/>
    <property type="match status" value="1"/>
</dbReference>
<dbReference type="PANTHER" id="PTHR13140">
    <property type="entry name" value="MYOSIN"/>
    <property type="match status" value="1"/>
</dbReference>
<reference evidence="10" key="1">
    <citation type="submission" date="2018-07" db="EMBL/GenBank/DDBJ databases">
        <authorList>
            <person name="Quirk P.G."/>
            <person name="Krulwich T.A."/>
        </authorList>
    </citation>
    <scope>NUCLEOTIDE SEQUENCE</scope>
    <source>
        <strain evidence="10">Anand</strain>
    </source>
</reference>
<dbReference type="GO" id="GO:0007015">
    <property type="term" value="P:actin filament organization"/>
    <property type="evidence" value="ECO:0007669"/>
    <property type="project" value="TreeGrafter"/>
</dbReference>
<comment type="similarity">
    <text evidence="8">Belongs to the TRAFAC class myosin-kinesin ATPase superfamily. Myosin family.</text>
</comment>
<evidence type="ECO:0000256" key="2">
    <source>
        <dbReference type="ARBA" id="ARBA00022840"/>
    </source>
</evidence>
<dbReference type="GO" id="GO:0016020">
    <property type="term" value="C:membrane"/>
    <property type="evidence" value="ECO:0007669"/>
    <property type="project" value="TreeGrafter"/>
</dbReference>
<dbReference type="SMART" id="SM00015">
    <property type="entry name" value="IQ"/>
    <property type="match status" value="4"/>
</dbReference>
<dbReference type="PANTHER" id="PTHR13140:SF270">
    <property type="entry name" value="MYOSIN-12"/>
    <property type="match status" value="1"/>
</dbReference>
<dbReference type="Gene3D" id="1.20.5.190">
    <property type="match status" value="2"/>
</dbReference>
<keyword evidence="4 8" id="KW-0505">Motor protein</keyword>
<dbReference type="SUPFAM" id="SSF52540">
    <property type="entry name" value="P-loop containing nucleoside triphosphate hydrolases"/>
    <property type="match status" value="1"/>
</dbReference>
<dbReference type="EMBL" id="UIVT01000001">
    <property type="protein sequence ID" value="SVP89250.1"/>
    <property type="molecule type" value="Genomic_DNA"/>
</dbReference>
<evidence type="ECO:0000256" key="1">
    <source>
        <dbReference type="ARBA" id="ARBA00022741"/>
    </source>
</evidence>
<name>A0A3B0MP12_THEAN</name>
<evidence type="ECO:0000259" key="9">
    <source>
        <dbReference type="PROSITE" id="PS51456"/>
    </source>
</evidence>
<protein>
    <recommendedName>
        <fullName evidence="7">Myosin-A</fullName>
    </recommendedName>
</protein>
<dbReference type="Gene3D" id="1.20.58.530">
    <property type="match status" value="1"/>
</dbReference>
<dbReference type="Pfam" id="PF00612">
    <property type="entry name" value="IQ"/>
    <property type="match status" value="3"/>
</dbReference>
<accession>A0A3B0MP12</accession>
<keyword evidence="5 8" id="KW-0009">Actin-binding</keyword>
<dbReference type="PROSITE" id="PS51456">
    <property type="entry name" value="MYOSIN_MOTOR"/>
    <property type="match status" value="1"/>
</dbReference>